<feature type="region of interest" description="Disordered" evidence="1">
    <location>
        <begin position="308"/>
        <end position="382"/>
    </location>
</feature>
<feature type="region of interest" description="Disordered" evidence="1">
    <location>
        <begin position="139"/>
        <end position="162"/>
    </location>
</feature>
<feature type="region of interest" description="Disordered" evidence="1">
    <location>
        <begin position="266"/>
        <end position="296"/>
    </location>
</feature>
<organism evidence="3">
    <name type="scientific">Theileria annulata</name>
    <dbReference type="NCBI Taxonomy" id="5874"/>
    <lineage>
        <taxon>Eukaryota</taxon>
        <taxon>Sar</taxon>
        <taxon>Alveolata</taxon>
        <taxon>Apicomplexa</taxon>
        <taxon>Aconoidasida</taxon>
        <taxon>Piroplasmida</taxon>
        <taxon>Theileriidae</taxon>
        <taxon>Theileria</taxon>
    </lineage>
</organism>
<feature type="compositionally biased region" description="Basic and acidic residues" evidence="1">
    <location>
        <begin position="678"/>
        <end position="698"/>
    </location>
</feature>
<protein>
    <submittedName>
        <fullName evidence="3">Uncharacterized protein</fullName>
    </submittedName>
</protein>
<feature type="signal peptide" evidence="2">
    <location>
        <begin position="1"/>
        <end position="21"/>
    </location>
</feature>
<keyword evidence="2" id="KW-0732">Signal</keyword>
<feature type="compositionally biased region" description="Low complexity" evidence="1">
    <location>
        <begin position="739"/>
        <end position="759"/>
    </location>
</feature>
<evidence type="ECO:0000313" key="3">
    <source>
        <dbReference type="EMBL" id="SVP88368.1"/>
    </source>
</evidence>
<feature type="chain" id="PRO_5036335386" evidence="2">
    <location>
        <begin position="22"/>
        <end position="794"/>
    </location>
</feature>
<dbReference type="EMBL" id="UIVT01000001">
    <property type="protein sequence ID" value="SVP88368.1"/>
    <property type="molecule type" value="Genomic_DNA"/>
</dbReference>
<evidence type="ECO:0000313" key="4">
    <source>
        <dbReference type="EMBL" id="SVP89536.1"/>
    </source>
</evidence>
<accession>A0A3B0MTH3</accession>
<dbReference type="EMBL" id="UIVS01000001">
    <property type="protein sequence ID" value="SVP89536.1"/>
    <property type="molecule type" value="Genomic_DNA"/>
</dbReference>
<evidence type="ECO:0000256" key="2">
    <source>
        <dbReference type="SAM" id="SignalP"/>
    </source>
</evidence>
<proteinExistence type="predicted"/>
<name>A0A3B0MTH3_THEAN</name>
<gene>
    <name evidence="3" type="ORF">TAT_000023200</name>
    <name evidence="4" type="ORF">TAV_000023100</name>
</gene>
<feature type="compositionally biased region" description="Polar residues" evidence="1">
    <location>
        <begin position="714"/>
        <end position="726"/>
    </location>
</feature>
<feature type="compositionally biased region" description="Basic residues" evidence="1">
    <location>
        <begin position="354"/>
        <end position="369"/>
    </location>
</feature>
<reference evidence="3" key="1">
    <citation type="submission" date="2018-07" db="EMBL/GenBank/DDBJ databases">
        <authorList>
            <person name="Quirk P.G."/>
            <person name="Krulwich T.A."/>
        </authorList>
    </citation>
    <scope>NUCLEOTIDE SEQUENCE</scope>
    <source>
        <strain evidence="3">Anand</strain>
    </source>
</reference>
<dbReference type="InterPro" id="IPR007480">
    <property type="entry name" value="DUF529"/>
</dbReference>
<dbReference type="VEuPathDB" id="PiroplasmaDB:TA19275"/>
<feature type="compositionally biased region" description="Polar residues" evidence="1">
    <location>
        <begin position="331"/>
        <end position="353"/>
    </location>
</feature>
<dbReference type="Pfam" id="PF04385">
    <property type="entry name" value="FAINT"/>
    <property type="match status" value="1"/>
</dbReference>
<dbReference type="AlphaFoldDB" id="A0A3B0MTH3"/>
<sequence length="794" mass="90251">MNCFYTFLFLLALLKPFFCQAKIFLRPCILNVTGNNDRTRIDVDEQDQAVTIFTPINEAEVIEVVFGPQIIWRRAKDTALLRLLAYKAGDTYSYLQIFYSKGRKVYAQTMVNDGTKLINSSTFRLPGKDTTELFGDLNLNQRSTEENPYEMPEEKPQESPQNEPHYADIIVLPPRTTEFEEEISEPGSPATKTKSSIKNKLKRFGKYLKSLITKKLKRKGSSNSNTDSEGQTSDEKIPIYAKVIKPPKSKYHVVYEDPAKFRLKREENEIPPELPPRPMSSIYENLPGPELPPRPLPRSVFPNIKVPEIETKPPKLPPRPMPRANYPQVKQYGSSSIYVNPYDNENSETNTKARNPKRRKINFFSRHRNNNNSTESDDEEPIYSTIDLQLSKQQGEPIAEEKYEPTAEESNKTRINLKEGLKKALKKVKKGLPKLIKSSGEYSLEDEESEKPKIRIKKAIKKSINKVKETLSKIGNHEQIMNLVELDLAGDMEEIAKVSHFTGLDIPTTEVRIFGGNLVKRITHRFQTVWEYDPKSGPLRQVILFAKKGYHYLLHVNTKASLFEGHPRMYEDIEDQWLEISLDRFLTRLEMAAFNEIDTFYEKPPITSESFEIPEEFMKPEESRPPVPGPESRRDSTSSTGSDSNFSVQSLSPSEIDKPGSMEPVETDDTASISGEFITEKPEESIDKIIGESPKPMEEPNINRLPNGDIIPEQESTPSTTITPYESMTDKSSIEDTDSYVSSSLDSKSSVPYSSSGSSFEHIKTPELANLPEDSSVRPLLDEEGLNLYSNDGF</sequence>
<evidence type="ECO:0000256" key="1">
    <source>
        <dbReference type="SAM" id="MobiDB-lite"/>
    </source>
</evidence>
<feature type="region of interest" description="Disordered" evidence="1">
    <location>
        <begin position="611"/>
        <end position="794"/>
    </location>
</feature>